<keyword evidence="7" id="KW-0030">Aminoacyl-tRNA synthetase</keyword>
<evidence type="ECO:0000256" key="3">
    <source>
        <dbReference type="ARBA" id="ARBA00022598"/>
    </source>
</evidence>
<dbReference type="FunFam" id="3.40.50.800:FF:000017">
    <property type="entry name" value="Histidine--tRNA ligase chloroplastic/mitochondrial"/>
    <property type="match status" value="1"/>
</dbReference>
<dbReference type="InterPro" id="IPR045864">
    <property type="entry name" value="aa-tRNA-synth_II/BPL/LPL"/>
</dbReference>
<name>A0A8J5XK99_DIALT</name>
<dbReference type="CDD" id="cd00773">
    <property type="entry name" value="HisRS-like_core"/>
    <property type="match status" value="1"/>
</dbReference>
<dbReference type="OrthoDB" id="1906957at2759"/>
<evidence type="ECO:0000256" key="8">
    <source>
        <dbReference type="ARBA" id="ARBA00030619"/>
    </source>
</evidence>
<dbReference type="InterPro" id="IPR033656">
    <property type="entry name" value="HisRS_anticodon"/>
</dbReference>
<evidence type="ECO:0000256" key="11">
    <source>
        <dbReference type="SAM" id="SignalP"/>
    </source>
</evidence>
<dbReference type="Pfam" id="PF03129">
    <property type="entry name" value="HGTP_anticodon"/>
    <property type="match status" value="1"/>
</dbReference>
<dbReference type="Gene3D" id="3.40.50.800">
    <property type="entry name" value="Anticodon-binding domain"/>
    <property type="match status" value="1"/>
</dbReference>
<evidence type="ECO:0000256" key="7">
    <source>
        <dbReference type="ARBA" id="ARBA00023146"/>
    </source>
</evidence>
<dbReference type="GO" id="GO:0004821">
    <property type="term" value="F:histidine-tRNA ligase activity"/>
    <property type="evidence" value="ECO:0007669"/>
    <property type="project" value="UniProtKB-EC"/>
</dbReference>
<dbReference type="OMA" id="MNYPTVG"/>
<dbReference type="GO" id="GO:0005524">
    <property type="term" value="F:ATP binding"/>
    <property type="evidence" value="ECO:0007669"/>
    <property type="project" value="UniProtKB-KW"/>
</dbReference>
<dbReference type="CDD" id="cd00859">
    <property type="entry name" value="HisRS_anticodon"/>
    <property type="match status" value="1"/>
</dbReference>
<evidence type="ECO:0000256" key="10">
    <source>
        <dbReference type="SAM" id="MobiDB-lite"/>
    </source>
</evidence>
<accession>A0A8J5XK99</accession>
<dbReference type="EC" id="6.1.1.21" evidence="2"/>
<feature type="compositionally biased region" description="Gly residues" evidence="10">
    <location>
        <begin position="62"/>
        <end position="72"/>
    </location>
</feature>
<dbReference type="PANTHER" id="PTHR43707:SF1">
    <property type="entry name" value="HISTIDINE--TRNA LIGASE, MITOCHONDRIAL-RELATED"/>
    <property type="match status" value="1"/>
</dbReference>
<proteinExistence type="inferred from homology"/>
<feature type="chain" id="PRO_5035149450" description="histidine--tRNA ligase" evidence="11">
    <location>
        <begin position="16"/>
        <end position="533"/>
    </location>
</feature>
<comment type="caution">
    <text evidence="13">The sequence shown here is derived from an EMBL/GenBank/DDBJ whole genome shotgun (WGS) entry which is preliminary data.</text>
</comment>
<feature type="region of interest" description="Disordered" evidence="10">
    <location>
        <begin position="54"/>
        <end position="104"/>
    </location>
</feature>
<dbReference type="GO" id="GO:0005737">
    <property type="term" value="C:cytoplasm"/>
    <property type="evidence" value="ECO:0007669"/>
    <property type="project" value="InterPro"/>
</dbReference>
<reference evidence="13" key="1">
    <citation type="submission" date="2021-05" db="EMBL/GenBank/DDBJ databases">
        <title>The genome of the haptophyte Pavlova lutheri (Diacronema luteri, Pavlovales) - a model for lipid biosynthesis in eukaryotic algae.</title>
        <authorList>
            <person name="Hulatt C.J."/>
            <person name="Posewitz M.C."/>
        </authorList>
    </citation>
    <scope>NUCLEOTIDE SEQUENCE</scope>
    <source>
        <strain evidence="13">NIVA-4/92</strain>
    </source>
</reference>
<dbReference type="FunFam" id="3.30.930.10:FF:000054">
    <property type="entry name" value="Histidine--tRNA ligase chloroplastic/mitochondrial"/>
    <property type="match status" value="1"/>
</dbReference>
<evidence type="ECO:0000256" key="9">
    <source>
        <dbReference type="ARBA" id="ARBA00047639"/>
    </source>
</evidence>
<dbReference type="InterPro" id="IPR015807">
    <property type="entry name" value="His-tRNA-ligase"/>
</dbReference>
<gene>
    <name evidence="13" type="ORF">KFE25_004503</name>
</gene>
<sequence>MARVLHRALLTMALASRWGGGGAAAAAGLARLGAPRTAVARLARASRAALRADASAPPAAAAGGGGGGGGRGSAAVVQDDAARGGAADGAAQGSLDLAPPRGTRDFYPPDMRVRNWLFGKWRDEALGHGFEEYDAPVMESEALYIRKAGEEVTQQLYNFDDKQGRRMALRPEMTPSLARMVLAQRSTLPTPVKWFAIPQCWRYERTTRGRRREHYQWNMDVWGVPTVHAEAELLSACTAFCTRVGLGPADVGVRISSRAALSELMRALGVPDALFTRTCVLVDKLDKIGGEEVRVQLLQLGLPDGVCTSLFETMRITTIEALAERLGGESEAVAQLRLLFELAQEYGYADWLQLDLSVVRGLSYYTGVVFEGFDRKGELRAIFGGGRYDRLLESFGAEPMPAVGFGFGDAVIAELLRDKGLLPSFERGASGVDAVVLALDPALAPHAVRAASTLRAAGRRVDLVLEPKKPKWAIKHAERLGAPALVLIGKDEAERGMVSVKLLDKGEQSELPVEQLVDAIPRGADRATADGVR</sequence>
<keyword evidence="4" id="KW-0547">Nucleotide-binding</keyword>
<keyword evidence="14" id="KW-1185">Reference proteome</keyword>
<dbReference type="HAMAP" id="MF_00127">
    <property type="entry name" value="His_tRNA_synth"/>
    <property type="match status" value="1"/>
</dbReference>
<keyword evidence="11" id="KW-0732">Signal</keyword>
<dbReference type="Proteomes" id="UP000751190">
    <property type="component" value="Unassembled WGS sequence"/>
</dbReference>
<dbReference type="EMBL" id="JAGTXO010000034">
    <property type="protein sequence ID" value="KAG8460255.1"/>
    <property type="molecule type" value="Genomic_DNA"/>
</dbReference>
<feature type="domain" description="Aminoacyl-transfer RNA synthetases class-II family profile" evidence="12">
    <location>
        <begin position="101"/>
        <end position="423"/>
    </location>
</feature>
<evidence type="ECO:0000256" key="2">
    <source>
        <dbReference type="ARBA" id="ARBA00012815"/>
    </source>
</evidence>
<dbReference type="InterPro" id="IPR004516">
    <property type="entry name" value="HisRS/HisZ"/>
</dbReference>
<dbReference type="InterPro" id="IPR041715">
    <property type="entry name" value="HisRS-like_core"/>
</dbReference>
<dbReference type="GO" id="GO:0006427">
    <property type="term" value="P:histidyl-tRNA aminoacylation"/>
    <property type="evidence" value="ECO:0007669"/>
    <property type="project" value="InterPro"/>
</dbReference>
<evidence type="ECO:0000256" key="4">
    <source>
        <dbReference type="ARBA" id="ARBA00022741"/>
    </source>
</evidence>
<feature type="compositionally biased region" description="Low complexity" evidence="10">
    <location>
        <begin position="73"/>
        <end position="98"/>
    </location>
</feature>
<dbReference type="InterPro" id="IPR006195">
    <property type="entry name" value="aa-tRNA-synth_II"/>
</dbReference>
<dbReference type="Pfam" id="PF13393">
    <property type="entry name" value="tRNA-synt_His"/>
    <property type="match status" value="1"/>
</dbReference>
<evidence type="ECO:0000256" key="1">
    <source>
        <dbReference type="ARBA" id="ARBA00008226"/>
    </source>
</evidence>
<dbReference type="Gene3D" id="3.30.930.10">
    <property type="entry name" value="Bira Bifunctional Protein, Domain 2"/>
    <property type="match status" value="1"/>
</dbReference>
<comment type="similarity">
    <text evidence="1">Belongs to the class-II aminoacyl-tRNA synthetase family.</text>
</comment>
<dbReference type="SUPFAM" id="SSF55681">
    <property type="entry name" value="Class II aaRS and biotin synthetases"/>
    <property type="match status" value="1"/>
</dbReference>
<evidence type="ECO:0000313" key="13">
    <source>
        <dbReference type="EMBL" id="KAG8460255.1"/>
    </source>
</evidence>
<dbReference type="InterPro" id="IPR004154">
    <property type="entry name" value="Anticodon-bd"/>
</dbReference>
<evidence type="ECO:0000256" key="5">
    <source>
        <dbReference type="ARBA" id="ARBA00022840"/>
    </source>
</evidence>
<evidence type="ECO:0000313" key="14">
    <source>
        <dbReference type="Proteomes" id="UP000751190"/>
    </source>
</evidence>
<keyword evidence="5" id="KW-0067">ATP-binding</keyword>
<dbReference type="PANTHER" id="PTHR43707">
    <property type="entry name" value="HISTIDYL-TRNA SYNTHETASE"/>
    <property type="match status" value="1"/>
</dbReference>
<evidence type="ECO:0000256" key="6">
    <source>
        <dbReference type="ARBA" id="ARBA00022917"/>
    </source>
</evidence>
<dbReference type="AlphaFoldDB" id="A0A8J5XK99"/>
<dbReference type="InterPro" id="IPR036621">
    <property type="entry name" value="Anticodon-bd_dom_sf"/>
</dbReference>
<dbReference type="NCBIfam" id="TIGR00442">
    <property type="entry name" value="hisS"/>
    <property type="match status" value="1"/>
</dbReference>
<dbReference type="SUPFAM" id="SSF52954">
    <property type="entry name" value="Class II aaRS ABD-related"/>
    <property type="match status" value="1"/>
</dbReference>
<protein>
    <recommendedName>
        <fullName evidence="2">histidine--tRNA ligase</fullName>
        <ecNumber evidence="2">6.1.1.21</ecNumber>
    </recommendedName>
    <alternativeName>
        <fullName evidence="8">Histidyl-tRNA synthetase</fullName>
    </alternativeName>
</protein>
<dbReference type="PROSITE" id="PS50862">
    <property type="entry name" value="AA_TRNA_LIGASE_II"/>
    <property type="match status" value="1"/>
</dbReference>
<feature type="signal peptide" evidence="11">
    <location>
        <begin position="1"/>
        <end position="15"/>
    </location>
</feature>
<comment type="catalytic activity">
    <reaction evidence="9">
        <text>tRNA(His) + L-histidine + ATP = L-histidyl-tRNA(His) + AMP + diphosphate + H(+)</text>
        <dbReference type="Rhea" id="RHEA:17313"/>
        <dbReference type="Rhea" id="RHEA-COMP:9665"/>
        <dbReference type="Rhea" id="RHEA-COMP:9689"/>
        <dbReference type="ChEBI" id="CHEBI:15378"/>
        <dbReference type="ChEBI" id="CHEBI:30616"/>
        <dbReference type="ChEBI" id="CHEBI:33019"/>
        <dbReference type="ChEBI" id="CHEBI:57595"/>
        <dbReference type="ChEBI" id="CHEBI:78442"/>
        <dbReference type="ChEBI" id="CHEBI:78527"/>
        <dbReference type="ChEBI" id="CHEBI:456215"/>
        <dbReference type="EC" id="6.1.1.21"/>
    </reaction>
</comment>
<evidence type="ECO:0000259" key="12">
    <source>
        <dbReference type="PROSITE" id="PS50862"/>
    </source>
</evidence>
<keyword evidence="6" id="KW-0648">Protein biosynthesis</keyword>
<organism evidence="13 14">
    <name type="scientific">Diacronema lutheri</name>
    <name type="common">Unicellular marine alga</name>
    <name type="synonym">Monochrysis lutheri</name>
    <dbReference type="NCBI Taxonomy" id="2081491"/>
    <lineage>
        <taxon>Eukaryota</taxon>
        <taxon>Haptista</taxon>
        <taxon>Haptophyta</taxon>
        <taxon>Pavlovophyceae</taxon>
        <taxon>Pavlovales</taxon>
        <taxon>Pavlovaceae</taxon>
        <taxon>Diacronema</taxon>
    </lineage>
</organism>
<keyword evidence="3" id="KW-0436">Ligase</keyword>